<keyword evidence="14" id="KW-0325">Glycoprotein</keyword>
<evidence type="ECO:0000256" key="14">
    <source>
        <dbReference type="ARBA" id="ARBA00023180"/>
    </source>
</evidence>
<dbReference type="PANTHER" id="PTHR16631">
    <property type="entry name" value="GLUCAN 1,3-BETA-GLUCOSIDASE"/>
    <property type="match status" value="1"/>
</dbReference>
<evidence type="ECO:0000256" key="1">
    <source>
        <dbReference type="ARBA" id="ARBA00000382"/>
    </source>
</evidence>
<evidence type="ECO:0000256" key="13">
    <source>
        <dbReference type="ARBA" id="ARBA00023136"/>
    </source>
</evidence>
<gene>
    <name evidence="23" type="ORF">HETSPECPRED_009065</name>
</gene>
<evidence type="ECO:0000256" key="6">
    <source>
        <dbReference type="ARBA" id="ARBA00019762"/>
    </source>
</evidence>
<dbReference type="Proteomes" id="UP000664521">
    <property type="component" value="Unassembled WGS sequence"/>
</dbReference>
<comment type="caution">
    <text evidence="23">The sequence shown here is derived from an EMBL/GenBank/DDBJ whole genome shotgun (WGS) entry which is preliminary data.</text>
</comment>
<comment type="catalytic activity">
    <reaction evidence="1">
        <text>Hydrolysis of (1-&gt;3)-beta-D-glucosidic linkages in (1-&gt;3)-beta-D-glucans.</text>
        <dbReference type="EC" id="3.2.1.39"/>
    </reaction>
</comment>
<dbReference type="OrthoDB" id="77201at2759"/>
<evidence type="ECO:0000256" key="9">
    <source>
        <dbReference type="ARBA" id="ARBA00022525"/>
    </source>
</evidence>
<dbReference type="InterPro" id="IPR017853">
    <property type="entry name" value="GH"/>
</dbReference>
<name>A0A8H3G366_9LECA</name>
<evidence type="ECO:0000256" key="17">
    <source>
        <dbReference type="ARBA" id="ARBA00023316"/>
    </source>
</evidence>
<evidence type="ECO:0000256" key="4">
    <source>
        <dbReference type="ARBA" id="ARBA00008773"/>
    </source>
</evidence>
<keyword evidence="12" id="KW-0378">Hydrolase</keyword>
<evidence type="ECO:0000256" key="8">
    <source>
        <dbReference type="ARBA" id="ARBA00022512"/>
    </source>
</evidence>
<comment type="subcellular location">
    <subcellularLocation>
        <location evidence="3">Cell membrane</location>
        <topology evidence="3">Lipid-anchor</topology>
        <topology evidence="3">GPI-anchor</topology>
    </subcellularLocation>
    <subcellularLocation>
        <location evidence="2">Secreted</location>
        <location evidence="2">Cell wall</location>
    </subcellularLocation>
</comment>
<dbReference type="InterPro" id="IPR050732">
    <property type="entry name" value="Beta-glucan_modifiers"/>
</dbReference>
<keyword evidence="16" id="KW-0449">Lipoprotein</keyword>
<keyword evidence="8" id="KW-0134">Cell wall</keyword>
<keyword evidence="13" id="KW-0472">Membrane</keyword>
<sequence>MSCLAASAQAYWKGFNLPATLPSGACKSVNDWKKDFAVVKGLPGKFNAVRLYAASDCNTLANAVPAAKASGVKVLVGVWTEDDGHFNAEKQALLAAVKKYGHDWIVSVSVGSEDLYRKDTSAEVLANKINDVRGMLWSVGAGKVQVGHVDTWTAWVDPKNKAAIKACDFVGTDGYPYFQDAARKDSYNVFWQSIEATRSVVNSVKPGTWVWITETGWPVRGPTRGKAIPSVAGAAAYWKSVACSAFSQAHTFWYILQDYHESPSFGVVDQNFKPLYDLKC</sequence>
<evidence type="ECO:0000256" key="3">
    <source>
        <dbReference type="ARBA" id="ARBA00004609"/>
    </source>
</evidence>
<dbReference type="PANTHER" id="PTHR16631:SF13">
    <property type="entry name" value="GLUCAN ENDO-1,3-BETA-GLUCOSIDASE EGLC-RELATED"/>
    <property type="match status" value="1"/>
</dbReference>
<keyword evidence="24" id="KW-1185">Reference proteome</keyword>
<reference evidence="23" key="1">
    <citation type="submission" date="2021-03" db="EMBL/GenBank/DDBJ databases">
        <authorList>
            <person name="Tagirdzhanova G."/>
        </authorList>
    </citation>
    <scope>NUCLEOTIDE SEQUENCE</scope>
</reference>
<evidence type="ECO:0000256" key="7">
    <source>
        <dbReference type="ARBA" id="ARBA00022475"/>
    </source>
</evidence>
<dbReference type="GO" id="GO:0005576">
    <property type="term" value="C:extracellular region"/>
    <property type="evidence" value="ECO:0007669"/>
    <property type="project" value="TreeGrafter"/>
</dbReference>
<evidence type="ECO:0000256" key="15">
    <source>
        <dbReference type="ARBA" id="ARBA00023277"/>
    </source>
</evidence>
<protein>
    <recommendedName>
        <fullName evidence="6">Probable glucan endo-1,3-beta-glucosidase eglC</fullName>
        <ecNumber evidence="5">3.2.1.39</ecNumber>
    </recommendedName>
    <alternativeName>
        <fullName evidence="20">Endo-1,3-beta-glucanase eglC</fullName>
    </alternativeName>
    <alternativeName>
        <fullName evidence="21">Laminarinase eglC</fullName>
    </alternativeName>
</protein>
<dbReference type="GO" id="GO:0009986">
    <property type="term" value="C:cell surface"/>
    <property type="evidence" value="ECO:0007669"/>
    <property type="project" value="TreeGrafter"/>
</dbReference>
<keyword evidence="11" id="KW-0732">Signal</keyword>
<dbReference type="Pfam" id="PF00332">
    <property type="entry name" value="Glyco_hydro_17"/>
    <property type="match status" value="1"/>
</dbReference>
<keyword evidence="15" id="KW-0119">Carbohydrate metabolism</keyword>
<evidence type="ECO:0000256" key="11">
    <source>
        <dbReference type="ARBA" id="ARBA00022729"/>
    </source>
</evidence>
<comment type="function">
    <text evidence="19">Glucanases play a role in cell expansion during growth, in cell-cell fusion during mating, and in spore release during sporulation. This enzyme may be involved in beta-glucan degradation and also function biosynthetically as a transglycosylase.</text>
</comment>
<evidence type="ECO:0000256" key="22">
    <source>
        <dbReference type="RuleBase" id="RU004335"/>
    </source>
</evidence>
<evidence type="ECO:0000256" key="5">
    <source>
        <dbReference type="ARBA" id="ARBA00012780"/>
    </source>
</evidence>
<keyword evidence="17" id="KW-0961">Cell wall biogenesis/degradation</keyword>
<proteinExistence type="inferred from homology"/>
<evidence type="ECO:0000256" key="16">
    <source>
        <dbReference type="ARBA" id="ARBA00023288"/>
    </source>
</evidence>
<dbReference type="EC" id="3.2.1.39" evidence="5"/>
<dbReference type="InterPro" id="IPR000490">
    <property type="entry name" value="Glyco_hydro_17"/>
</dbReference>
<organism evidence="23 24">
    <name type="scientific">Heterodermia speciosa</name>
    <dbReference type="NCBI Taxonomy" id="116794"/>
    <lineage>
        <taxon>Eukaryota</taxon>
        <taxon>Fungi</taxon>
        <taxon>Dikarya</taxon>
        <taxon>Ascomycota</taxon>
        <taxon>Pezizomycotina</taxon>
        <taxon>Lecanoromycetes</taxon>
        <taxon>OSLEUM clade</taxon>
        <taxon>Lecanoromycetidae</taxon>
        <taxon>Caliciales</taxon>
        <taxon>Physciaceae</taxon>
        <taxon>Heterodermia</taxon>
    </lineage>
</organism>
<dbReference type="GO" id="GO:0042973">
    <property type="term" value="F:glucan endo-1,3-beta-D-glucosidase activity"/>
    <property type="evidence" value="ECO:0007669"/>
    <property type="project" value="UniProtKB-EC"/>
</dbReference>
<keyword evidence="7" id="KW-1003">Cell membrane</keyword>
<dbReference type="Gene3D" id="3.20.20.80">
    <property type="entry name" value="Glycosidases"/>
    <property type="match status" value="1"/>
</dbReference>
<evidence type="ECO:0000256" key="12">
    <source>
        <dbReference type="ARBA" id="ARBA00022801"/>
    </source>
</evidence>
<dbReference type="GO" id="GO:0009277">
    <property type="term" value="C:fungal-type cell wall"/>
    <property type="evidence" value="ECO:0007669"/>
    <property type="project" value="TreeGrafter"/>
</dbReference>
<evidence type="ECO:0000256" key="21">
    <source>
        <dbReference type="ARBA" id="ARBA00032906"/>
    </source>
</evidence>
<keyword evidence="9" id="KW-0964">Secreted</keyword>
<evidence type="ECO:0000256" key="2">
    <source>
        <dbReference type="ARBA" id="ARBA00004191"/>
    </source>
</evidence>
<keyword evidence="10" id="KW-0336">GPI-anchor</keyword>
<evidence type="ECO:0000256" key="10">
    <source>
        <dbReference type="ARBA" id="ARBA00022622"/>
    </source>
</evidence>
<dbReference type="SUPFAM" id="SSF51445">
    <property type="entry name" value="(Trans)glycosidases"/>
    <property type="match status" value="1"/>
</dbReference>
<dbReference type="GO" id="GO:0098552">
    <property type="term" value="C:side of membrane"/>
    <property type="evidence" value="ECO:0007669"/>
    <property type="project" value="UniProtKB-KW"/>
</dbReference>
<dbReference type="EMBL" id="CAJPDS010000071">
    <property type="protein sequence ID" value="CAF9933959.1"/>
    <property type="molecule type" value="Genomic_DNA"/>
</dbReference>
<accession>A0A8H3G366</accession>
<dbReference type="GO" id="GO:0005886">
    <property type="term" value="C:plasma membrane"/>
    <property type="evidence" value="ECO:0007669"/>
    <property type="project" value="UniProtKB-SubCell"/>
</dbReference>
<dbReference type="GO" id="GO:0071555">
    <property type="term" value="P:cell wall organization"/>
    <property type="evidence" value="ECO:0007669"/>
    <property type="project" value="UniProtKB-KW"/>
</dbReference>
<dbReference type="AlphaFoldDB" id="A0A8H3G366"/>
<comment type="similarity">
    <text evidence="4 22">Belongs to the glycosyl hydrolase 17 family.</text>
</comment>
<evidence type="ECO:0000256" key="19">
    <source>
        <dbReference type="ARBA" id="ARBA00025152"/>
    </source>
</evidence>
<evidence type="ECO:0000313" key="24">
    <source>
        <dbReference type="Proteomes" id="UP000664521"/>
    </source>
</evidence>
<dbReference type="GO" id="GO:0000272">
    <property type="term" value="P:polysaccharide catabolic process"/>
    <property type="evidence" value="ECO:0007669"/>
    <property type="project" value="UniProtKB-KW"/>
</dbReference>
<keyword evidence="18" id="KW-0624">Polysaccharide degradation</keyword>
<evidence type="ECO:0000256" key="20">
    <source>
        <dbReference type="ARBA" id="ARBA00032134"/>
    </source>
</evidence>
<evidence type="ECO:0000313" key="23">
    <source>
        <dbReference type="EMBL" id="CAF9933959.1"/>
    </source>
</evidence>
<evidence type="ECO:0000256" key="18">
    <source>
        <dbReference type="ARBA" id="ARBA00023326"/>
    </source>
</evidence>